<accession>A0A166A5T4</accession>
<dbReference type="AlphaFoldDB" id="A0A166A5T4"/>
<feature type="region of interest" description="Disordered" evidence="1">
    <location>
        <begin position="938"/>
        <end position="1078"/>
    </location>
</feature>
<feature type="compositionally biased region" description="Low complexity" evidence="1">
    <location>
        <begin position="158"/>
        <end position="191"/>
    </location>
</feature>
<protein>
    <submittedName>
        <fullName evidence="2">Uncharacterized protein</fullName>
    </submittedName>
</protein>
<gene>
    <name evidence="2" type="ORF">FIBSPDRAFT_899070</name>
</gene>
<reference evidence="2 3" key="1">
    <citation type="journal article" date="2016" name="Mol. Biol. Evol.">
        <title>Comparative Genomics of Early-Diverging Mushroom-Forming Fungi Provides Insights into the Origins of Lignocellulose Decay Capabilities.</title>
        <authorList>
            <person name="Nagy L.G."/>
            <person name="Riley R."/>
            <person name="Tritt A."/>
            <person name="Adam C."/>
            <person name="Daum C."/>
            <person name="Floudas D."/>
            <person name="Sun H."/>
            <person name="Yadav J.S."/>
            <person name="Pangilinan J."/>
            <person name="Larsson K.H."/>
            <person name="Matsuura K."/>
            <person name="Barry K."/>
            <person name="Labutti K."/>
            <person name="Kuo R."/>
            <person name="Ohm R.A."/>
            <person name="Bhattacharya S.S."/>
            <person name="Shirouzu T."/>
            <person name="Yoshinaga Y."/>
            <person name="Martin F.M."/>
            <person name="Grigoriev I.V."/>
            <person name="Hibbett D.S."/>
        </authorList>
    </citation>
    <scope>NUCLEOTIDE SEQUENCE [LARGE SCALE GENOMIC DNA]</scope>
    <source>
        <strain evidence="2 3">CBS 109695</strain>
    </source>
</reference>
<evidence type="ECO:0000256" key="1">
    <source>
        <dbReference type="SAM" id="MobiDB-lite"/>
    </source>
</evidence>
<feature type="region of interest" description="Disordered" evidence="1">
    <location>
        <begin position="542"/>
        <end position="605"/>
    </location>
</feature>
<feature type="compositionally biased region" description="Basic residues" evidence="1">
    <location>
        <begin position="946"/>
        <end position="960"/>
    </location>
</feature>
<feature type="region of interest" description="Disordered" evidence="1">
    <location>
        <begin position="110"/>
        <end position="135"/>
    </location>
</feature>
<evidence type="ECO:0000313" key="2">
    <source>
        <dbReference type="EMBL" id="KZP11273.1"/>
    </source>
</evidence>
<dbReference type="PROSITE" id="PS51257">
    <property type="entry name" value="PROKAR_LIPOPROTEIN"/>
    <property type="match status" value="1"/>
</dbReference>
<organism evidence="2 3">
    <name type="scientific">Athelia psychrophila</name>
    <dbReference type="NCBI Taxonomy" id="1759441"/>
    <lineage>
        <taxon>Eukaryota</taxon>
        <taxon>Fungi</taxon>
        <taxon>Dikarya</taxon>
        <taxon>Basidiomycota</taxon>
        <taxon>Agaricomycotina</taxon>
        <taxon>Agaricomycetes</taxon>
        <taxon>Agaricomycetidae</taxon>
        <taxon>Atheliales</taxon>
        <taxon>Atheliaceae</taxon>
        <taxon>Athelia</taxon>
    </lineage>
</organism>
<feature type="compositionally biased region" description="Polar residues" evidence="1">
    <location>
        <begin position="288"/>
        <end position="299"/>
    </location>
</feature>
<feature type="region of interest" description="Disordered" evidence="1">
    <location>
        <begin position="509"/>
        <end position="529"/>
    </location>
</feature>
<feature type="region of interest" description="Disordered" evidence="1">
    <location>
        <begin position="259"/>
        <end position="311"/>
    </location>
</feature>
<keyword evidence="3" id="KW-1185">Reference proteome</keyword>
<feature type="region of interest" description="Disordered" evidence="1">
    <location>
        <begin position="149"/>
        <end position="193"/>
    </location>
</feature>
<evidence type="ECO:0000313" key="3">
    <source>
        <dbReference type="Proteomes" id="UP000076532"/>
    </source>
</evidence>
<name>A0A166A5T4_9AGAM</name>
<feature type="region of interest" description="Disordered" evidence="1">
    <location>
        <begin position="324"/>
        <end position="362"/>
    </location>
</feature>
<feature type="compositionally biased region" description="Pro residues" evidence="1">
    <location>
        <begin position="1063"/>
        <end position="1073"/>
    </location>
</feature>
<proteinExistence type="predicted"/>
<sequence length="1136" mass="123132">MSHRACRFTFTRISDLQQLLPCMPPHVHPHTVSACRFTFTCISAAGAQFLLVFLPSRYASTLDELSHNETPGCSSESREMLDVCRISHHPHTCLVNPTLTYIPVDSMSSPRQYTTRATRSNAVASPAPNTRATRSTTLAGPAAVVNAQATTQSKARGRVAAATKAPATSTGKSTTKAATPATRATRATKAAPSLTPALATEAEPTMKAAPAAKLKAVPVVKTAAAPAKKTKVPPTTKPKAADVRTAELTTVAEIVSEAEPPTKAVPMTKAARTNKRTPPPRPIPKAVTKTSKNVAQSDGSEPLDLAQRQRRQAGYRIVSSHFVVDTEEGDPDNPPQQASGSGTDAALTPKAPNPEHLAASPRPDHLMTVVGSAPAFQATPRKDFMDVGTERSKWRSGTDLHPPPFRYNTVIGKAGEDSRITGALTERDPPGIREVNQEPIPAPSFHGSLVPHTPPLHDQPAGTTSPVPQDILGITSPVPFSWQARAARELHDKQTLHHEAAYSGELRSRHLLPGRGPEPCNNPQDAPDVFEDGVAPVIVESDCSGSDHEFQPELTPKAREPREEHSDSDTSNSLPPLTAKQKGKGKQAGRNAGPEELAAPNNSIDGRGRLLKATIASFREFGETTRQRAQQLADLHHVNLATVMKHASLGAGTEVRAPNDCNTFKSIYSAESLAETGAKPTPDECVRAYWDWITELPDEADRTDWLISHQAVVHAYSLQQHKPVSVPQIQRMIQKVADQFSSLAESYCTQWGLSVHGAVFFTGPEFLVSQFSSNQRHTSALWNGFGVEPSVTLGMAKSMIQTFNESLVNPLDESTSDVPPADFWSEWWEPGPHPRDAFRNFVKVYLLDLLCIPQLPSASFDDRKTGALALVHWKELTTRIPTSFRGNPWAKEYPGCLPLQIMELSEFEELCPTYDSLKQGLPAVVNHKGAPLVLASESKAHAQARASRKGSRAPSKHIKPSCHVSELSSDHLSSRSVSPAGHSPPDRPSKRVRTAEPQNTTHDHRPVRPLPQQLPIQHADLGLKRKVPGGPTQPKAFGHTSAAGPSHYPASGAPGPSRGQSAFPPPSFPPPSFPASMHHMQPAMYQQPGHSQLGYWGHQQPQTQWQQPSFPLNMTPEQYQECEDFPLLGISHLDLA</sequence>
<dbReference type="EMBL" id="KV417665">
    <property type="protein sequence ID" value="KZP11273.1"/>
    <property type="molecule type" value="Genomic_DNA"/>
</dbReference>
<feature type="compositionally biased region" description="Basic and acidic residues" evidence="1">
    <location>
        <begin position="545"/>
        <end position="568"/>
    </location>
</feature>
<dbReference type="Proteomes" id="UP000076532">
    <property type="component" value="Unassembled WGS sequence"/>
</dbReference>